<accession>A0AAN6QHP4</accession>
<evidence type="ECO:0000259" key="1">
    <source>
        <dbReference type="Pfam" id="PF03992"/>
    </source>
</evidence>
<dbReference type="Pfam" id="PF03992">
    <property type="entry name" value="ABM"/>
    <property type="match status" value="1"/>
</dbReference>
<dbReference type="PANTHER" id="PTHR40624">
    <property type="entry name" value="BIOSYNTHESIS MONOOXYGENASE, PUTATIVE (AFU_ORTHOLOGUE AFUA_1G12025)-RELATED"/>
    <property type="match status" value="1"/>
</dbReference>
<gene>
    <name evidence="2" type="ORF">N656DRAFT_849286</name>
</gene>
<sequence>MPLHFLALLHPKPDKVARVEEIAQSVCEYVHENEPGVLKYQWFRTGYPEKPMIVVLETYLDQAAVDTHKASSKLAWLVEVSQKEDNMTAPIELLPLEEFAGWESRS</sequence>
<name>A0AAN6QHP4_9PEZI</name>
<dbReference type="EMBL" id="MU853371">
    <property type="protein sequence ID" value="KAK4107611.1"/>
    <property type="molecule type" value="Genomic_DNA"/>
</dbReference>
<reference evidence="2" key="2">
    <citation type="submission" date="2023-05" db="EMBL/GenBank/DDBJ databases">
        <authorList>
            <consortium name="Lawrence Berkeley National Laboratory"/>
            <person name="Steindorff A."/>
            <person name="Hensen N."/>
            <person name="Bonometti L."/>
            <person name="Westerberg I."/>
            <person name="Brannstrom I.O."/>
            <person name="Guillou S."/>
            <person name="Cros-Aarteil S."/>
            <person name="Calhoun S."/>
            <person name="Haridas S."/>
            <person name="Kuo A."/>
            <person name="Mondo S."/>
            <person name="Pangilinan J."/>
            <person name="Riley R."/>
            <person name="Labutti K."/>
            <person name="Andreopoulos B."/>
            <person name="Lipzen A."/>
            <person name="Chen C."/>
            <person name="Yanf M."/>
            <person name="Daum C."/>
            <person name="Ng V."/>
            <person name="Clum A."/>
            <person name="Ohm R."/>
            <person name="Martin F."/>
            <person name="Silar P."/>
            <person name="Natvig D."/>
            <person name="Lalanne C."/>
            <person name="Gautier V."/>
            <person name="Ament-Velasquez S.L."/>
            <person name="Kruys A."/>
            <person name="Hutchinson M.I."/>
            <person name="Powell A.J."/>
            <person name="Barry K."/>
            <person name="Miller A.N."/>
            <person name="Grigoriev I.V."/>
            <person name="Debuchy R."/>
            <person name="Gladieux P."/>
            <person name="Thoren M.H."/>
            <person name="Johannesson H."/>
        </authorList>
    </citation>
    <scope>NUCLEOTIDE SEQUENCE</scope>
    <source>
        <strain evidence="2">CBS 508.74</strain>
    </source>
</reference>
<dbReference type="Gene3D" id="3.30.70.100">
    <property type="match status" value="1"/>
</dbReference>
<evidence type="ECO:0000313" key="2">
    <source>
        <dbReference type="EMBL" id="KAK4107611.1"/>
    </source>
</evidence>
<dbReference type="SUPFAM" id="SSF54909">
    <property type="entry name" value="Dimeric alpha+beta barrel"/>
    <property type="match status" value="1"/>
</dbReference>
<feature type="domain" description="ABM" evidence="1">
    <location>
        <begin position="6"/>
        <end position="72"/>
    </location>
</feature>
<dbReference type="GeneID" id="89943462"/>
<reference evidence="2" key="1">
    <citation type="journal article" date="2023" name="Mol. Phylogenet. Evol.">
        <title>Genome-scale phylogeny and comparative genomics of the fungal order Sordariales.</title>
        <authorList>
            <person name="Hensen N."/>
            <person name="Bonometti L."/>
            <person name="Westerberg I."/>
            <person name="Brannstrom I.O."/>
            <person name="Guillou S."/>
            <person name="Cros-Aarteil S."/>
            <person name="Calhoun S."/>
            <person name="Haridas S."/>
            <person name="Kuo A."/>
            <person name="Mondo S."/>
            <person name="Pangilinan J."/>
            <person name="Riley R."/>
            <person name="LaButti K."/>
            <person name="Andreopoulos B."/>
            <person name="Lipzen A."/>
            <person name="Chen C."/>
            <person name="Yan M."/>
            <person name="Daum C."/>
            <person name="Ng V."/>
            <person name="Clum A."/>
            <person name="Steindorff A."/>
            <person name="Ohm R.A."/>
            <person name="Martin F."/>
            <person name="Silar P."/>
            <person name="Natvig D.O."/>
            <person name="Lalanne C."/>
            <person name="Gautier V."/>
            <person name="Ament-Velasquez S.L."/>
            <person name="Kruys A."/>
            <person name="Hutchinson M.I."/>
            <person name="Powell A.J."/>
            <person name="Barry K."/>
            <person name="Miller A.N."/>
            <person name="Grigoriev I.V."/>
            <person name="Debuchy R."/>
            <person name="Gladieux P."/>
            <person name="Hiltunen Thoren M."/>
            <person name="Johannesson H."/>
        </authorList>
    </citation>
    <scope>NUCLEOTIDE SEQUENCE</scope>
    <source>
        <strain evidence="2">CBS 508.74</strain>
    </source>
</reference>
<evidence type="ECO:0000313" key="3">
    <source>
        <dbReference type="Proteomes" id="UP001302812"/>
    </source>
</evidence>
<dbReference type="PANTHER" id="PTHR40624:SF1">
    <property type="entry name" value="BIOSYNTHESIS MONOOXYGENASE, PUTATIVE (AFU_ORTHOLOGUE AFUA_1G12025)-RELATED"/>
    <property type="match status" value="1"/>
</dbReference>
<organism evidence="2 3">
    <name type="scientific">Canariomyces notabilis</name>
    <dbReference type="NCBI Taxonomy" id="2074819"/>
    <lineage>
        <taxon>Eukaryota</taxon>
        <taxon>Fungi</taxon>
        <taxon>Dikarya</taxon>
        <taxon>Ascomycota</taxon>
        <taxon>Pezizomycotina</taxon>
        <taxon>Sordariomycetes</taxon>
        <taxon>Sordariomycetidae</taxon>
        <taxon>Sordariales</taxon>
        <taxon>Chaetomiaceae</taxon>
        <taxon>Canariomyces</taxon>
    </lineage>
</organism>
<dbReference type="RefSeq" id="XP_064665181.1">
    <property type="nucleotide sequence ID" value="XM_064819336.1"/>
</dbReference>
<dbReference type="InterPro" id="IPR011008">
    <property type="entry name" value="Dimeric_a/b-barrel"/>
</dbReference>
<protein>
    <recommendedName>
        <fullName evidence="1">ABM domain-containing protein</fullName>
    </recommendedName>
</protein>
<dbReference type="Proteomes" id="UP001302812">
    <property type="component" value="Unassembled WGS sequence"/>
</dbReference>
<keyword evidence="3" id="KW-1185">Reference proteome</keyword>
<proteinExistence type="predicted"/>
<comment type="caution">
    <text evidence="2">The sequence shown here is derived from an EMBL/GenBank/DDBJ whole genome shotgun (WGS) entry which is preliminary data.</text>
</comment>
<dbReference type="InterPro" id="IPR007138">
    <property type="entry name" value="ABM_dom"/>
</dbReference>
<dbReference type="AlphaFoldDB" id="A0AAN6QHP4"/>